<dbReference type="AlphaFoldDB" id="A0AAE3P2Q1"/>
<dbReference type="EMBL" id="JARGDL010000006">
    <property type="protein sequence ID" value="MDF1611785.1"/>
    <property type="molecule type" value="Genomic_DNA"/>
</dbReference>
<gene>
    <name evidence="2" type="ORF">P0M35_06460</name>
</gene>
<evidence type="ECO:0000313" key="2">
    <source>
        <dbReference type="EMBL" id="MDF1611785.1"/>
    </source>
</evidence>
<dbReference type="GO" id="GO:0004803">
    <property type="term" value="F:transposase activity"/>
    <property type="evidence" value="ECO:0007669"/>
    <property type="project" value="InterPro"/>
</dbReference>
<dbReference type="InterPro" id="IPR052715">
    <property type="entry name" value="RAYT_transposase"/>
</dbReference>
<accession>A0AAE3P2Q1</accession>
<protein>
    <submittedName>
        <fullName evidence="2">Transposase</fullName>
    </submittedName>
</protein>
<dbReference type="GO" id="GO:0043565">
    <property type="term" value="F:sequence-specific DNA binding"/>
    <property type="evidence" value="ECO:0007669"/>
    <property type="project" value="TreeGrafter"/>
</dbReference>
<feature type="domain" description="Transposase IS200-like" evidence="1">
    <location>
        <begin position="22"/>
        <end position="150"/>
    </location>
</feature>
<dbReference type="RefSeq" id="WP_321535552.1">
    <property type="nucleotide sequence ID" value="NZ_JARGDL010000006.1"/>
</dbReference>
<dbReference type="Proteomes" id="UP001221302">
    <property type="component" value="Unassembled WGS sequence"/>
</dbReference>
<dbReference type="InterPro" id="IPR002686">
    <property type="entry name" value="Transposase_17"/>
</dbReference>
<name>A0AAE3P2Q1_9BACT</name>
<dbReference type="Pfam" id="PF01797">
    <property type="entry name" value="Y1_Tnp"/>
    <property type="match status" value="1"/>
</dbReference>
<dbReference type="PANTHER" id="PTHR36966:SF1">
    <property type="entry name" value="REP-ASSOCIATED TYROSINE TRANSPOSASE"/>
    <property type="match status" value="1"/>
</dbReference>
<dbReference type="SUPFAM" id="SSF143422">
    <property type="entry name" value="Transposase IS200-like"/>
    <property type="match status" value="1"/>
</dbReference>
<keyword evidence="3" id="KW-1185">Reference proteome</keyword>
<organism evidence="2 3">
    <name type="scientific">Stygiobacter electus</name>
    <dbReference type="NCBI Taxonomy" id="3032292"/>
    <lineage>
        <taxon>Bacteria</taxon>
        <taxon>Pseudomonadati</taxon>
        <taxon>Ignavibacteriota</taxon>
        <taxon>Ignavibacteria</taxon>
        <taxon>Ignavibacteriales</taxon>
        <taxon>Melioribacteraceae</taxon>
        <taxon>Stygiobacter</taxon>
    </lineage>
</organism>
<evidence type="ECO:0000313" key="3">
    <source>
        <dbReference type="Proteomes" id="UP001221302"/>
    </source>
</evidence>
<dbReference type="GO" id="GO:0006313">
    <property type="term" value="P:DNA transposition"/>
    <property type="evidence" value="ECO:0007669"/>
    <property type="project" value="InterPro"/>
</dbReference>
<proteinExistence type="predicted"/>
<sequence length="167" mass="20363">MENTNSFFPTRKRNRLKDYDYSINGFYFITICVKNKISSFGDVKQSNVFLNEYGQIIKQSLLNINNRFSCCEIDYYIIMPNHIHFILNIENKYQEEKCNVSEIIRVFKSITTIELHKHGLVNFKWQRSFYDRIIRNEKELFHIRNYIEQNPLRWEIEKDNPENIDLY</sequence>
<dbReference type="SMART" id="SM01321">
    <property type="entry name" value="Y1_Tnp"/>
    <property type="match status" value="1"/>
</dbReference>
<dbReference type="InterPro" id="IPR036515">
    <property type="entry name" value="Transposase_17_sf"/>
</dbReference>
<evidence type="ECO:0000259" key="1">
    <source>
        <dbReference type="SMART" id="SM01321"/>
    </source>
</evidence>
<dbReference type="PANTHER" id="PTHR36966">
    <property type="entry name" value="REP-ASSOCIATED TYROSINE TRANSPOSASE"/>
    <property type="match status" value="1"/>
</dbReference>
<comment type="caution">
    <text evidence="2">The sequence shown here is derived from an EMBL/GenBank/DDBJ whole genome shotgun (WGS) entry which is preliminary data.</text>
</comment>
<reference evidence="2" key="1">
    <citation type="submission" date="2023-03" db="EMBL/GenBank/DDBJ databases">
        <title>Stygiobacter electus gen. nov., sp. nov., facultatively anaerobic thermotolerant bacterium of the class Ignavibacteria from a well of Yessentuki mineral water deposit.</title>
        <authorList>
            <person name="Podosokorskaya O.A."/>
            <person name="Elcheninov A.G."/>
            <person name="Petrova N.F."/>
            <person name="Zavarzina D.G."/>
            <person name="Kublanov I.V."/>
            <person name="Merkel A.Y."/>
        </authorList>
    </citation>
    <scope>NUCLEOTIDE SEQUENCE</scope>
    <source>
        <strain evidence="2">09-Me</strain>
    </source>
</reference>
<dbReference type="Gene3D" id="3.30.70.1290">
    <property type="entry name" value="Transposase IS200-like"/>
    <property type="match status" value="1"/>
</dbReference>